<dbReference type="EMBL" id="JAMZFV010000002">
    <property type="protein sequence ID" value="MCP1109145.1"/>
    <property type="molecule type" value="Genomic_DNA"/>
</dbReference>
<keyword evidence="2" id="KW-1185">Reference proteome</keyword>
<sequence length="154" mass="17448">MAKKTNKTDHVLNLLSTGEEMADTTNSAVVTTEEANHELADAIKESLEQEAGVEQEESLMKTPKNYVVINVMEQLVKDNVRYYMDKLEMCTCPRCTVDVMALSLTRLDAKYVVAKKEEVSPLLNYYSRKYEGNISIELMKAGRQVMETPHHADN</sequence>
<dbReference type="InterPro" id="IPR019657">
    <property type="entry name" value="ComFB"/>
</dbReference>
<name>A0ABT1EEM1_9FIRM</name>
<gene>
    <name evidence="1" type="ORF">NK118_02660</name>
</gene>
<evidence type="ECO:0000313" key="1">
    <source>
        <dbReference type="EMBL" id="MCP1109145.1"/>
    </source>
</evidence>
<comment type="caution">
    <text evidence="1">The sequence shown here is derived from an EMBL/GenBank/DDBJ whole genome shotgun (WGS) entry which is preliminary data.</text>
</comment>
<dbReference type="Proteomes" id="UP001523565">
    <property type="component" value="Unassembled WGS sequence"/>
</dbReference>
<organism evidence="1 2">
    <name type="scientific">Ohessyouella blattaphilus</name>
    <dbReference type="NCBI Taxonomy" id="2949333"/>
    <lineage>
        <taxon>Bacteria</taxon>
        <taxon>Bacillati</taxon>
        <taxon>Bacillota</taxon>
        <taxon>Clostridia</taxon>
        <taxon>Lachnospirales</taxon>
        <taxon>Lachnospiraceae</taxon>
        <taxon>Ohessyouella</taxon>
    </lineage>
</organism>
<dbReference type="Pfam" id="PF10719">
    <property type="entry name" value="ComFB"/>
    <property type="match status" value="1"/>
</dbReference>
<reference evidence="1 2" key="1">
    <citation type="journal article" date="2022" name="Genome Biol. Evol.">
        <title>Host diet, physiology and behaviors set the stage for Lachnospiraceae cladogenesis.</title>
        <authorList>
            <person name="Vera-Ponce De Leon A."/>
            <person name="Schneider M."/>
            <person name="Jahnes B.C."/>
            <person name="Sadowski V."/>
            <person name="Camuy-Velez L.A."/>
            <person name="Duan J."/>
            <person name="Sabree Z.L."/>
        </authorList>
    </citation>
    <scope>NUCLEOTIDE SEQUENCE [LARGE SCALE GENOMIC DNA]</scope>
    <source>
        <strain evidence="1 2">PAL227</strain>
    </source>
</reference>
<evidence type="ECO:0000313" key="2">
    <source>
        <dbReference type="Proteomes" id="UP001523565"/>
    </source>
</evidence>
<accession>A0ABT1EEM1</accession>
<dbReference type="RefSeq" id="WP_262068051.1">
    <property type="nucleotide sequence ID" value="NZ_JAMXOC010000002.1"/>
</dbReference>
<protein>
    <submittedName>
        <fullName evidence="1">Late competence development ComFB family protein</fullName>
    </submittedName>
</protein>
<proteinExistence type="predicted"/>